<gene>
    <name evidence="4" type="primary">bpt</name>
    <name evidence="7" type="ORF">GH975_04560</name>
</gene>
<dbReference type="EMBL" id="CP045871">
    <property type="protein sequence ID" value="QGG79886.1"/>
    <property type="molecule type" value="Genomic_DNA"/>
</dbReference>
<dbReference type="SUPFAM" id="SSF55729">
    <property type="entry name" value="Acyl-CoA N-acyltransferases (Nat)"/>
    <property type="match status" value="1"/>
</dbReference>
<dbReference type="GO" id="GO:0008914">
    <property type="term" value="F:leucyl-tRNA--protein transferase activity"/>
    <property type="evidence" value="ECO:0007669"/>
    <property type="project" value="UniProtKB-UniRule"/>
</dbReference>
<dbReference type="EC" id="2.3.2.29" evidence="4"/>
<protein>
    <recommendedName>
        <fullName evidence="4">Aspartate/glutamate leucyltransferase</fullName>
        <ecNumber evidence="4">2.3.2.29</ecNumber>
    </recommendedName>
</protein>
<evidence type="ECO:0000256" key="2">
    <source>
        <dbReference type="ARBA" id="ARBA00022679"/>
    </source>
</evidence>
<keyword evidence="2 4" id="KW-0808">Transferase</keyword>
<evidence type="ECO:0000256" key="3">
    <source>
        <dbReference type="ARBA" id="ARBA00023315"/>
    </source>
</evidence>
<dbReference type="InterPro" id="IPR017138">
    <property type="entry name" value="Asp_Glu_LeuTrfase"/>
</dbReference>
<dbReference type="NCBIfam" id="NF002342">
    <property type="entry name" value="PRK01305.1-3"/>
    <property type="match status" value="1"/>
</dbReference>
<organism evidence="7 8">
    <name type="scientific">Litorivicinus lipolyticus</name>
    <dbReference type="NCBI Taxonomy" id="418701"/>
    <lineage>
        <taxon>Bacteria</taxon>
        <taxon>Pseudomonadati</taxon>
        <taxon>Pseudomonadota</taxon>
        <taxon>Gammaproteobacteria</taxon>
        <taxon>Oceanospirillales</taxon>
        <taxon>Litorivicinaceae</taxon>
        <taxon>Litorivicinus</taxon>
    </lineage>
</organism>
<feature type="domain" description="N-end aminoacyl transferase N-terminal" evidence="5">
    <location>
        <begin position="15"/>
        <end position="85"/>
    </location>
</feature>
<comment type="subcellular location">
    <subcellularLocation>
        <location evidence="4">Cytoplasm</location>
    </subcellularLocation>
</comment>
<dbReference type="GO" id="GO:0005737">
    <property type="term" value="C:cytoplasm"/>
    <property type="evidence" value="ECO:0007669"/>
    <property type="project" value="UniProtKB-SubCell"/>
</dbReference>
<evidence type="ECO:0000313" key="8">
    <source>
        <dbReference type="Proteomes" id="UP000388235"/>
    </source>
</evidence>
<comment type="catalytic activity">
    <reaction evidence="4">
        <text>N-terminal L-glutamyl-[protein] + L-leucyl-tRNA(Leu) = N-terminal L-leucyl-L-glutamyl-[protein] + tRNA(Leu) + H(+)</text>
        <dbReference type="Rhea" id="RHEA:50412"/>
        <dbReference type="Rhea" id="RHEA-COMP:9613"/>
        <dbReference type="Rhea" id="RHEA-COMP:9622"/>
        <dbReference type="Rhea" id="RHEA-COMP:12664"/>
        <dbReference type="Rhea" id="RHEA-COMP:12668"/>
        <dbReference type="ChEBI" id="CHEBI:15378"/>
        <dbReference type="ChEBI" id="CHEBI:64721"/>
        <dbReference type="ChEBI" id="CHEBI:78442"/>
        <dbReference type="ChEBI" id="CHEBI:78494"/>
        <dbReference type="ChEBI" id="CHEBI:133041"/>
        <dbReference type="EC" id="2.3.2.29"/>
    </reaction>
</comment>
<dbReference type="Pfam" id="PF04377">
    <property type="entry name" value="ATE_C"/>
    <property type="match status" value="1"/>
</dbReference>
<dbReference type="PANTHER" id="PTHR21367:SF1">
    <property type="entry name" value="ARGINYL-TRNA--PROTEIN TRANSFERASE 1"/>
    <property type="match status" value="1"/>
</dbReference>
<evidence type="ECO:0000259" key="5">
    <source>
        <dbReference type="Pfam" id="PF04376"/>
    </source>
</evidence>
<evidence type="ECO:0000259" key="6">
    <source>
        <dbReference type="Pfam" id="PF04377"/>
    </source>
</evidence>
<dbReference type="KEGG" id="llp:GH975_04560"/>
<comment type="catalytic activity">
    <reaction evidence="4">
        <text>N-terminal L-aspartyl-[protein] + L-leucyl-tRNA(Leu) = N-terminal L-leucyl-L-aspartyl-[protein] + tRNA(Leu) + H(+)</text>
        <dbReference type="Rhea" id="RHEA:50420"/>
        <dbReference type="Rhea" id="RHEA-COMP:9613"/>
        <dbReference type="Rhea" id="RHEA-COMP:9622"/>
        <dbReference type="Rhea" id="RHEA-COMP:12669"/>
        <dbReference type="Rhea" id="RHEA-COMP:12674"/>
        <dbReference type="ChEBI" id="CHEBI:15378"/>
        <dbReference type="ChEBI" id="CHEBI:64720"/>
        <dbReference type="ChEBI" id="CHEBI:78442"/>
        <dbReference type="ChEBI" id="CHEBI:78494"/>
        <dbReference type="ChEBI" id="CHEBI:133042"/>
        <dbReference type="EC" id="2.3.2.29"/>
    </reaction>
</comment>
<dbReference type="Proteomes" id="UP000388235">
    <property type="component" value="Chromosome"/>
</dbReference>
<dbReference type="InterPro" id="IPR007472">
    <property type="entry name" value="N-end_Aminoacyl_Trfase_C"/>
</dbReference>
<dbReference type="Pfam" id="PF04376">
    <property type="entry name" value="ATE_N"/>
    <property type="match status" value="1"/>
</dbReference>
<dbReference type="NCBIfam" id="NF002346">
    <property type="entry name" value="PRK01305.2-3"/>
    <property type="match status" value="1"/>
</dbReference>
<sequence length="240" mass="28117">MSSLNDVRFFATAPHECSYLDGQEATTLFADPDIKIEQDDYQQLTLIGFRRSGRYFYRPQCDGCQACISVRIPVNTFRWSRRFKRTLKRTADVTCEWKLPYIDDEIYVLYSHYINARHREGDMYPPSAEQFRTFLMIEGPNTRFACYRDGQGKLIAVSVVDVLPDHGLSAVYTFFEPQLDHLSLGQMAILRQIQAAQARGMDYLYLGYWIRDCAKMNYKTDYAPLEMLIGRQWARFERQS</sequence>
<name>A0A5Q2QCY2_9GAMM</name>
<feature type="domain" description="N-end rule aminoacyl transferase C-terminal" evidence="6">
    <location>
        <begin position="106"/>
        <end position="228"/>
    </location>
</feature>
<accession>A0A5Q2QCY2</accession>
<dbReference type="NCBIfam" id="NF002341">
    <property type="entry name" value="PRK01305.1-1"/>
    <property type="match status" value="1"/>
</dbReference>
<dbReference type="OrthoDB" id="9782022at2"/>
<dbReference type="InterPro" id="IPR007471">
    <property type="entry name" value="N-end_Aminoacyl_Trfase_N"/>
</dbReference>
<dbReference type="PANTHER" id="PTHR21367">
    <property type="entry name" value="ARGININE-TRNA-PROTEIN TRANSFERASE 1"/>
    <property type="match status" value="1"/>
</dbReference>
<evidence type="ECO:0000256" key="4">
    <source>
        <dbReference type="HAMAP-Rule" id="MF_00689"/>
    </source>
</evidence>
<reference evidence="7 8" key="1">
    <citation type="submission" date="2019-11" db="EMBL/GenBank/DDBJ databases">
        <authorList>
            <person name="Khan S.A."/>
            <person name="Jeon C.O."/>
            <person name="Chun B.H."/>
        </authorList>
    </citation>
    <scope>NUCLEOTIDE SEQUENCE [LARGE SCALE GENOMIC DNA]</scope>
    <source>
        <strain evidence="7 8">IMCC 1097</strain>
    </source>
</reference>
<keyword evidence="1 4" id="KW-0963">Cytoplasm</keyword>
<comment type="function">
    <text evidence="4">Functions in the N-end rule pathway of protein degradation where it conjugates Leu from its aminoacyl-tRNA to the N-termini of proteins containing an N-terminal aspartate or glutamate.</text>
</comment>
<keyword evidence="8" id="KW-1185">Reference proteome</keyword>
<keyword evidence="3 4" id="KW-0012">Acyltransferase</keyword>
<dbReference type="AlphaFoldDB" id="A0A5Q2QCY2"/>
<evidence type="ECO:0000313" key="7">
    <source>
        <dbReference type="EMBL" id="QGG79886.1"/>
    </source>
</evidence>
<dbReference type="InterPro" id="IPR030700">
    <property type="entry name" value="N-end_Aminoacyl_Trfase"/>
</dbReference>
<dbReference type="PIRSF" id="PIRSF037208">
    <property type="entry name" value="ATE_pro_prd"/>
    <property type="match status" value="1"/>
</dbReference>
<dbReference type="GO" id="GO:0004057">
    <property type="term" value="F:arginyl-tRNA--protein transferase activity"/>
    <property type="evidence" value="ECO:0007669"/>
    <property type="project" value="InterPro"/>
</dbReference>
<dbReference type="HAMAP" id="MF_00689">
    <property type="entry name" value="Bpt"/>
    <property type="match status" value="1"/>
</dbReference>
<dbReference type="RefSeq" id="WP_153713390.1">
    <property type="nucleotide sequence ID" value="NZ_CP045871.1"/>
</dbReference>
<dbReference type="GO" id="GO:0071596">
    <property type="term" value="P:ubiquitin-dependent protein catabolic process via the N-end rule pathway"/>
    <property type="evidence" value="ECO:0007669"/>
    <property type="project" value="InterPro"/>
</dbReference>
<evidence type="ECO:0000256" key="1">
    <source>
        <dbReference type="ARBA" id="ARBA00022490"/>
    </source>
</evidence>
<dbReference type="InterPro" id="IPR016181">
    <property type="entry name" value="Acyl_CoA_acyltransferase"/>
</dbReference>
<proteinExistence type="inferred from homology"/>
<comment type="similarity">
    <text evidence="4">Belongs to the R-transferase family. Bpt subfamily.</text>
</comment>